<gene>
    <name evidence="7" type="ORF">FHS48_002769</name>
</gene>
<dbReference type="Proteomes" id="UP000544872">
    <property type="component" value="Unassembled WGS sequence"/>
</dbReference>
<dbReference type="InterPro" id="IPR036640">
    <property type="entry name" value="ABC1_TM_sf"/>
</dbReference>
<keyword evidence="8" id="KW-1185">Reference proteome</keyword>
<evidence type="ECO:0000256" key="1">
    <source>
        <dbReference type="ARBA" id="ARBA00004651"/>
    </source>
</evidence>
<sequence length="233" mass="25420">MPLPFPRRRAKPLLFRRFWRLIADLRAAARGRLELTLLLATVAGLAEGVGILMLIPLLGMLGGGNAPSALRSLLPGLTQFVPQSLPQILLVYVGLVLLSSGLLAWRQMVSVRLRMTFIRHLRCRLYQAVLHMEWTRFIRHRPGALTHTVVSDVGQCETAVTFLLQQAGLSVRLAVALGVAVSLAPVATALTVGLGLLMAPVGLYLNRLLYRHGQVVGLGRIDIHAIQIIAAAR</sequence>
<evidence type="ECO:0000313" key="8">
    <source>
        <dbReference type="Proteomes" id="UP000544872"/>
    </source>
</evidence>
<evidence type="ECO:0000313" key="7">
    <source>
        <dbReference type="EMBL" id="MBB6211332.1"/>
    </source>
</evidence>
<comment type="subcellular location">
    <subcellularLocation>
        <location evidence="1">Cell membrane</location>
        <topology evidence="1">Multi-pass membrane protein</topology>
    </subcellularLocation>
</comment>
<proteinExistence type="predicted"/>
<dbReference type="AlphaFoldDB" id="A0A7W9ZIL9"/>
<evidence type="ECO:0000256" key="4">
    <source>
        <dbReference type="ARBA" id="ARBA00023136"/>
    </source>
</evidence>
<feature type="domain" description="ABC transmembrane type-1" evidence="6">
    <location>
        <begin position="35"/>
        <end position="214"/>
    </location>
</feature>
<comment type="caution">
    <text evidence="7">The sequence shown here is derived from an EMBL/GenBank/DDBJ whole genome shotgun (WGS) entry which is preliminary data.</text>
</comment>
<accession>A0A7W9ZIL9</accession>
<feature type="transmembrane region" description="Helical" evidence="5">
    <location>
        <begin position="84"/>
        <end position="105"/>
    </location>
</feature>
<evidence type="ECO:0000256" key="3">
    <source>
        <dbReference type="ARBA" id="ARBA00022989"/>
    </source>
</evidence>
<reference evidence="7 8" key="1">
    <citation type="submission" date="2020-08" db="EMBL/GenBank/DDBJ databases">
        <title>Genomic Encyclopedia of Type Strains, Phase IV (KMG-IV): sequencing the most valuable type-strain genomes for metagenomic binning, comparative biology and taxonomic classification.</title>
        <authorList>
            <person name="Goeker M."/>
        </authorList>
    </citation>
    <scope>NUCLEOTIDE SEQUENCE [LARGE SCALE GENOMIC DNA]</scope>
    <source>
        <strain evidence="7 8">DSM 11590</strain>
    </source>
</reference>
<dbReference type="RefSeq" id="WP_184264143.1">
    <property type="nucleotide sequence ID" value="NZ_JACIIX010000010.1"/>
</dbReference>
<dbReference type="Pfam" id="PF00664">
    <property type="entry name" value="ABC_membrane"/>
    <property type="match status" value="1"/>
</dbReference>
<protein>
    <submittedName>
        <fullName evidence="7">ABC-type multidrug transport system fused ATPase/permease subunit</fullName>
    </submittedName>
</protein>
<dbReference type="EMBL" id="JACIIX010000010">
    <property type="protein sequence ID" value="MBB6211332.1"/>
    <property type="molecule type" value="Genomic_DNA"/>
</dbReference>
<feature type="transmembrane region" description="Helical" evidence="5">
    <location>
        <begin position="173"/>
        <end position="199"/>
    </location>
</feature>
<feature type="transmembrane region" description="Helical" evidence="5">
    <location>
        <begin position="35"/>
        <end position="64"/>
    </location>
</feature>
<evidence type="ECO:0000256" key="2">
    <source>
        <dbReference type="ARBA" id="ARBA00022692"/>
    </source>
</evidence>
<dbReference type="GO" id="GO:0005886">
    <property type="term" value="C:plasma membrane"/>
    <property type="evidence" value="ECO:0007669"/>
    <property type="project" value="UniProtKB-SubCell"/>
</dbReference>
<evidence type="ECO:0000256" key="5">
    <source>
        <dbReference type="SAM" id="Phobius"/>
    </source>
</evidence>
<keyword evidence="2 5" id="KW-0812">Transmembrane</keyword>
<evidence type="ECO:0000259" key="6">
    <source>
        <dbReference type="PROSITE" id="PS50929"/>
    </source>
</evidence>
<dbReference type="SUPFAM" id="SSF90123">
    <property type="entry name" value="ABC transporter transmembrane region"/>
    <property type="match status" value="1"/>
</dbReference>
<keyword evidence="4 5" id="KW-0472">Membrane</keyword>
<dbReference type="InterPro" id="IPR011527">
    <property type="entry name" value="ABC1_TM_dom"/>
</dbReference>
<name>A0A7W9ZIL9_NOVIT</name>
<dbReference type="GO" id="GO:0005524">
    <property type="term" value="F:ATP binding"/>
    <property type="evidence" value="ECO:0007669"/>
    <property type="project" value="InterPro"/>
</dbReference>
<keyword evidence="3 5" id="KW-1133">Transmembrane helix</keyword>
<dbReference type="GO" id="GO:0140359">
    <property type="term" value="F:ABC-type transporter activity"/>
    <property type="evidence" value="ECO:0007669"/>
    <property type="project" value="InterPro"/>
</dbReference>
<dbReference type="Gene3D" id="1.20.1560.10">
    <property type="entry name" value="ABC transporter type 1, transmembrane domain"/>
    <property type="match status" value="1"/>
</dbReference>
<organism evidence="7 8">
    <name type="scientific">Novispirillum itersonii</name>
    <name type="common">Aquaspirillum itersonii</name>
    <dbReference type="NCBI Taxonomy" id="189"/>
    <lineage>
        <taxon>Bacteria</taxon>
        <taxon>Pseudomonadati</taxon>
        <taxon>Pseudomonadota</taxon>
        <taxon>Alphaproteobacteria</taxon>
        <taxon>Rhodospirillales</taxon>
        <taxon>Novispirillaceae</taxon>
        <taxon>Novispirillum</taxon>
    </lineage>
</organism>
<dbReference type="PROSITE" id="PS50929">
    <property type="entry name" value="ABC_TM1F"/>
    <property type="match status" value="1"/>
</dbReference>